<organism evidence="7 8">
    <name type="scientific">Methanoculleus palmolei</name>
    <dbReference type="NCBI Taxonomy" id="72612"/>
    <lineage>
        <taxon>Archaea</taxon>
        <taxon>Methanobacteriati</taxon>
        <taxon>Methanobacteriota</taxon>
        <taxon>Stenosarchaea group</taxon>
        <taxon>Methanomicrobia</taxon>
        <taxon>Methanomicrobiales</taxon>
        <taxon>Methanomicrobiaceae</taxon>
        <taxon>Methanoculleus</taxon>
    </lineage>
</organism>
<gene>
    <name evidence="7" type="ORF">R6Y95_04655</name>
</gene>
<evidence type="ECO:0000259" key="4">
    <source>
        <dbReference type="Pfam" id="PF00534"/>
    </source>
</evidence>
<dbReference type="InterPro" id="IPR029044">
    <property type="entry name" value="Nucleotide-diphossugar_trans"/>
</dbReference>
<proteinExistence type="inferred from homology"/>
<dbReference type="GO" id="GO:0016757">
    <property type="term" value="F:glycosyltransferase activity"/>
    <property type="evidence" value="ECO:0007669"/>
    <property type="project" value="UniProtKB-KW"/>
</dbReference>
<dbReference type="Pfam" id="PF00534">
    <property type="entry name" value="Glycos_transf_1"/>
    <property type="match status" value="1"/>
</dbReference>
<dbReference type="Pfam" id="PF00535">
    <property type="entry name" value="Glycos_transf_2"/>
    <property type="match status" value="1"/>
</dbReference>
<dbReference type="AlphaFoldDB" id="A0ABD8AAR6"/>
<dbReference type="InterPro" id="IPR028098">
    <property type="entry name" value="Glyco_trans_4-like_N"/>
</dbReference>
<dbReference type="PANTHER" id="PTHR43179">
    <property type="entry name" value="RHAMNOSYLTRANSFERASE WBBL"/>
    <property type="match status" value="1"/>
</dbReference>
<feature type="domain" description="Glycosyltransferase subfamily 4-like N-terminal" evidence="6">
    <location>
        <begin position="540"/>
        <end position="732"/>
    </location>
</feature>
<keyword evidence="3 7" id="KW-0808">Transferase</keyword>
<sequence length="1005" mass="114808">MDYLSSREKIASTYIRGEGIEVGALHQPLAIPKNVSINYVDRLKYEDLILHYPELEGCGIVRPDIIDDAQTLETIGNDRYDFCIANHVLEHMNDPIGALLNWIRILKPGGILYLSVPDIGNPLDTGRNLTTLEHFIVDHVDGNDTRDFYHYIECAKYWNKLSDDSEIQRIAQENYEKNYSIHYHTFNNKSIHDLLLHLLSEKPDLFSILNICENTMNGTDEYVYILEKGTYVTKCFEILENRNVMEVIVKPVVDVIVPVYNAYADLIRCIYSLLRHQTNYRIILIDDCSSDSRIHDLFTKLKSFESNQLKLLNNEENLGFVKTVNRGMQYSHQDVILLNSDTIVTRGWVEKLIACAYSDGTIGTVTPFTNNGTICSIPKFCERNAVPEGFTVDSYAEFIEKNSFMQYYEIPTAVGFCMLIKRTLLEKIGYFDDEAFGKGYGEENDYCMRANRAGYRNVLCDNTYIYHKGEASFSETKAALSKKNMEILSNRYPDYLPCVASFCQKNPLRDFLTYISERTRTWDIGGEKKRVLYVLHNLGGGSEKHALELIDNLSGTYVLYIVQVQDVVVYLTEYNNGTKITYQFPLSERIGNVISSNSSYRLILTQIIVTFHINLVHVHHLLGHTLDVFLAADECGIPVVFTAHDFFAVCPRINLLNENSNYCHDINNSKICSICLHKTLQVPETFISEWRNQFLQAFERCDLVIAPSKSTIDIINDYYPIIKDKSIVVEHGHGKDLFDQHVAVRSGSDHESFHIGYFGVLVPHKGRELFYALAQDRDLSGKVRWSIFGISDVHSEPGYYPNANITVHGAYRGYGDLRTMVQEDPVDLVIFPSKCPETFSFTLSEAWAMGIPVLVSDLGALKERVEKNGGGWIVDVSDVGTVKEKIASIMRDRDDYSIKTAEASNITLKPLDEVADEYSTLYSRLIEHSKPRYQTEKVLSNMELFYSMVRVTQPLVGNMQHLSSRCEETESGGLLDRLVLCYKENGLWYTIKRAFTFSYTLMNKE</sequence>
<dbReference type="PANTHER" id="PTHR43179:SF12">
    <property type="entry name" value="GALACTOFURANOSYLTRANSFERASE GLFT2"/>
    <property type="match status" value="1"/>
</dbReference>
<comment type="similarity">
    <text evidence="1">Belongs to the glycosyltransferase 2 family.</text>
</comment>
<dbReference type="Proteomes" id="UP001626603">
    <property type="component" value="Chromosome"/>
</dbReference>
<keyword evidence="2 7" id="KW-0328">Glycosyltransferase</keyword>
<name>A0ABD8AAR6_9EURY</name>
<keyword evidence="8" id="KW-1185">Reference proteome</keyword>
<dbReference type="EC" id="2.4.-.-" evidence="7"/>
<dbReference type="CDD" id="cd02440">
    <property type="entry name" value="AdoMet_MTases"/>
    <property type="match status" value="1"/>
</dbReference>
<dbReference type="Gene3D" id="3.40.50.150">
    <property type="entry name" value="Vaccinia Virus protein VP39"/>
    <property type="match status" value="1"/>
</dbReference>
<evidence type="ECO:0000259" key="6">
    <source>
        <dbReference type="Pfam" id="PF13439"/>
    </source>
</evidence>
<dbReference type="Pfam" id="PF13489">
    <property type="entry name" value="Methyltransf_23"/>
    <property type="match status" value="1"/>
</dbReference>
<feature type="domain" description="Glycosyl transferase family 1" evidence="4">
    <location>
        <begin position="747"/>
        <end position="895"/>
    </location>
</feature>
<evidence type="ECO:0000256" key="3">
    <source>
        <dbReference type="ARBA" id="ARBA00022679"/>
    </source>
</evidence>
<dbReference type="SUPFAM" id="SSF53448">
    <property type="entry name" value="Nucleotide-diphospho-sugar transferases"/>
    <property type="match status" value="1"/>
</dbReference>
<dbReference type="SUPFAM" id="SSF53335">
    <property type="entry name" value="S-adenosyl-L-methionine-dependent methyltransferases"/>
    <property type="match status" value="1"/>
</dbReference>
<dbReference type="InterPro" id="IPR001173">
    <property type="entry name" value="Glyco_trans_2-like"/>
</dbReference>
<feature type="domain" description="Glycosyltransferase 2-like" evidence="5">
    <location>
        <begin position="255"/>
        <end position="429"/>
    </location>
</feature>
<dbReference type="InterPro" id="IPR001296">
    <property type="entry name" value="Glyco_trans_1"/>
</dbReference>
<dbReference type="Gene3D" id="3.90.550.10">
    <property type="entry name" value="Spore Coat Polysaccharide Biosynthesis Protein SpsA, Chain A"/>
    <property type="match status" value="1"/>
</dbReference>
<dbReference type="Gene3D" id="3.40.50.2000">
    <property type="entry name" value="Glycogen Phosphorylase B"/>
    <property type="match status" value="2"/>
</dbReference>
<dbReference type="InterPro" id="IPR029063">
    <property type="entry name" value="SAM-dependent_MTases_sf"/>
</dbReference>
<dbReference type="SUPFAM" id="SSF53756">
    <property type="entry name" value="UDP-Glycosyltransferase/glycogen phosphorylase"/>
    <property type="match status" value="1"/>
</dbReference>
<evidence type="ECO:0000256" key="1">
    <source>
        <dbReference type="ARBA" id="ARBA00006739"/>
    </source>
</evidence>
<evidence type="ECO:0000313" key="7">
    <source>
        <dbReference type="EMBL" id="WOX56631.1"/>
    </source>
</evidence>
<evidence type="ECO:0000313" key="8">
    <source>
        <dbReference type="Proteomes" id="UP001626603"/>
    </source>
</evidence>
<evidence type="ECO:0000256" key="2">
    <source>
        <dbReference type="ARBA" id="ARBA00022676"/>
    </source>
</evidence>
<protein>
    <submittedName>
        <fullName evidence="7">Glycosyltransferase</fullName>
        <ecNumber evidence="7">2.4.-.-</ecNumber>
    </submittedName>
</protein>
<accession>A0ABD8AAR6</accession>
<evidence type="ECO:0000259" key="5">
    <source>
        <dbReference type="Pfam" id="PF00535"/>
    </source>
</evidence>
<dbReference type="Pfam" id="PF13439">
    <property type="entry name" value="Glyco_transf_4"/>
    <property type="match status" value="1"/>
</dbReference>
<reference evidence="7 8" key="1">
    <citation type="submission" date="2023-10" db="EMBL/GenBank/DDBJ databases">
        <title>The complete genome sequence of Methanoculleus palmolei DSM 4273.</title>
        <authorList>
            <person name="Lai S.-J."/>
            <person name="You Y.-T."/>
            <person name="Chen S.-C."/>
        </authorList>
    </citation>
    <scope>NUCLEOTIDE SEQUENCE [LARGE SCALE GENOMIC DNA]</scope>
    <source>
        <strain evidence="7 8">DSM 4273</strain>
    </source>
</reference>
<dbReference type="EMBL" id="CP137641">
    <property type="protein sequence ID" value="WOX56631.1"/>
    <property type="molecule type" value="Genomic_DNA"/>
</dbReference>